<evidence type="ECO:0000313" key="11">
    <source>
        <dbReference type="Proteomes" id="UP001165269"/>
    </source>
</evidence>
<dbReference type="SUPFAM" id="SSF52743">
    <property type="entry name" value="Subtilisin-like"/>
    <property type="match status" value="1"/>
</dbReference>
<accession>A0ABS9YMV1</accession>
<feature type="chain" id="PRO_5045091053" evidence="8">
    <location>
        <begin position="29"/>
        <end position="443"/>
    </location>
</feature>
<evidence type="ECO:0000256" key="7">
    <source>
        <dbReference type="SAM" id="Phobius"/>
    </source>
</evidence>
<dbReference type="PROSITE" id="PS51892">
    <property type="entry name" value="SUBTILASE"/>
    <property type="match status" value="1"/>
</dbReference>
<feature type="compositionally biased region" description="Polar residues" evidence="6">
    <location>
        <begin position="329"/>
        <end position="349"/>
    </location>
</feature>
<evidence type="ECO:0000256" key="2">
    <source>
        <dbReference type="ARBA" id="ARBA00022670"/>
    </source>
</evidence>
<feature type="active site" description="Charge relay system" evidence="5">
    <location>
        <position position="95"/>
    </location>
</feature>
<evidence type="ECO:0000259" key="9">
    <source>
        <dbReference type="Pfam" id="PF00082"/>
    </source>
</evidence>
<evidence type="ECO:0000313" key="10">
    <source>
        <dbReference type="EMBL" id="MCI3277885.1"/>
    </source>
</evidence>
<evidence type="ECO:0000256" key="8">
    <source>
        <dbReference type="SAM" id="SignalP"/>
    </source>
</evidence>
<dbReference type="RefSeq" id="WP_242775855.1">
    <property type="nucleotide sequence ID" value="NZ_JALDAY010000016.1"/>
</dbReference>
<dbReference type="Proteomes" id="UP001165269">
    <property type="component" value="Unassembled WGS sequence"/>
</dbReference>
<comment type="similarity">
    <text evidence="1 5">Belongs to the peptidase S8 family.</text>
</comment>
<feature type="region of interest" description="Disordered" evidence="6">
    <location>
        <begin position="313"/>
        <end position="358"/>
    </location>
</feature>
<feature type="active site" description="Charge relay system" evidence="5">
    <location>
        <position position="254"/>
    </location>
</feature>
<feature type="domain" description="Peptidase S8/S53" evidence="9">
    <location>
        <begin position="53"/>
        <end position="305"/>
    </location>
</feature>
<dbReference type="InterPro" id="IPR000209">
    <property type="entry name" value="Peptidase_S8/S53_dom"/>
</dbReference>
<evidence type="ECO:0000256" key="3">
    <source>
        <dbReference type="ARBA" id="ARBA00022801"/>
    </source>
</evidence>
<dbReference type="Gene3D" id="3.40.50.200">
    <property type="entry name" value="Peptidase S8/S53 domain"/>
    <property type="match status" value="1"/>
</dbReference>
<keyword evidence="2 5" id="KW-0645">Protease</keyword>
<keyword evidence="7" id="KW-0472">Membrane</keyword>
<keyword evidence="7" id="KW-0812">Transmembrane</keyword>
<feature type="active site" description="Charge relay system" evidence="5">
    <location>
        <position position="62"/>
    </location>
</feature>
<keyword evidence="8" id="KW-0732">Signal</keyword>
<dbReference type="InterPro" id="IPR015500">
    <property type="entry name" value="Peptidase_S8_subtilisin-rel"/>
</dbReference>
<feature type="transmembrane region" description="Helical" evidence="7">
    <location>
        <begin position="361"/>
        <end position="381"/>
    </location>
</feature>
<sequence>MGFKQVLSTTGVVALTGAVLLTSAPIAAADQVRDAQWPLTAYDAAKVWKTSQGAGVTVAVVDSGVDASLPDLTGQVLPGKDFTGQGSPHQDDNGHGTGMASLIAGHGHGADGSAGVKGLAPKAKILPVRVSSGKSDKYIDDWGAGVRYAVDQGASVINLSFNDSSAYPGSKAAEAIAYAQEKGAVVVSGTGNDAGTVNYPAALPGVVAVSAVDQDLNFWSKSNTGNVTVAAPGVRTPQADPTSSSGYVVADGTSGSTAYISAIVALLRSKYPDLTAGQIINRLVKSASFVNYKDKKAPDKELGYGIARPGTALTMDIPKGPKEGPLAQASPSTSTNSGTASGDNESTSAAKEKSDSSSGSTLLIVGIAAAVIVIGIVFAVIRSRRNGSGNGGPGPGGGTPSHGAGYPPQPPTSYQQYPNTPPNPGGYPTPPGQPPQHHNPYAQ</sequence>
<dbReference type="EMBL" id="JALDAY010000016">
    <property type="protein sequence ID" value="MCI3277885.1"/>
    <property type="molecule type" value="Genomic_DNA"/>
</dbReference>
<dbReference type="InterPro" id="IPR050131">
    <property type="entry name" value="Peptidase_S8_subtilisin-like"/>
</dbReference>
<dbReference type="PANTHER" id="PTHR43806:SF11">
    <property type="entry name" value="CEREVISIN-RELATED"/>
    <property type="match status" value="1"/>
</dbReference>
<protein>
    <submittedName>
        <fullName evidence="10">S8 family serine peptidase</fullName>
    </submittedName>
</protein>
<feature type="compositionally biased region" description="Low complexity" evidence="6">
    <location>
        <begin position="401"/>
        <end position="418"/>
    </location>
</feature>
<proteinExistence type="inferred from homology"/>
<dbReference type="PRINTS" id="PR00723">
    <property type="entry name" value="SUBTILISIN"/>
</dbReference>
<feature type="signal peptide" evidence="8">
    <location>
        <begin position="1"/>
        <end position="28"/>
    </location>
</feature>
<keyword evidence="11" id="KW-1185">Reference proteome</keyword>
<gene>
    <name evidence="10" type="ORF">MQP27_43145</name>
</gene>
<reference evidence="10" key="1">
    <citation type="submission" date="2022-03" db="EMBL/GenBank/DDBJ databases">
        <title>Streptomyces 7R015 and 7R016 isolated from Barleria lupulina in Thailand.</title>
        <authorList>
            <person name="Kanchanasin P."/>
            <person name="Phongsopitanun W."/>
            <person name="Tanasupawat S."/>
        </authorList>
    </citation>
    <scope>NUCLEOTIDE SEQUENCE</scope>
    <source>
        <strain evidence="10">7R015</strain>
    </source>
</reference>
<feature type="compositionally biased region" description="Gly residues" evidence="6">
    <location>
        <begin position="388"/>
        <end position="400"/>
    </location>
</feature>
<evidence type="ECO:0000256" key="1">
    <source>
        <dbReference type="ARBA" id="ARBA00011073"/>
    </source>
</evidence>
<feature type="compositionally biased region" description="Pro residues" evidence="6">
    <location>
        <begin position="419"/>
        <end position="434"/>
    </location>
</feature>
<dbReference type="Pfam" id="PF00082">
    <property type="entry name" value="Peptidase_S8"/>
    <property type="match status" value="1"/>
</dbReference>
<evidence type="ECO:0000256" key="6">
    <source>
        <dbReference type="SAM" id="MobiDB-lite"/>
    </source>
</evidence>
<keyword evidence="3 5" id="KW-0378">Hydrolase</keyword>
<keyword evidence="4 5" id="KW-0720">Serine protease</keyword>
<feature type="region of interest" description="Disordered" evidence="6">
    <location>
        <begin position="388"/>
        <end position="443"/>
    </location>
</feature>
<comment type="caution">
    <text evidence="10">The sequence shown here is derived from an EMBL/GenBank/DDBJ whole genome shotgun (WGS) entry which is preliminary data.</text>
</comment>
<dbReference type="InterPro" id="IPR036852">
    <property type="entry name" value="Peptidase_S8/S53_dom_sf"/>
</dbReference>
<evidence type="ECO:0000256" key="5">
    <source>
        <dbReference type="PROSITE-ProRule" id="PRU01240"/>
    </source>
</evidence>
<feature type="region of interest" description="Disordered" evidence="6">
    <location>
        <begin position="80"/>
        <end position="104"/>
    </location>
</feature>
<dbReference type="PANTHER" id="PTHR43806">
    <property type="entry name" value="PEPTIDASE S8"/>
    <property type="match status" value="1"/>
</dbReference>
<name>A0ABS9YMV1_9ACTN</name>
<keyword evidence="7" id="KW-1133">Transmembrane helix</keyword>
<evidence type="ECO:0000256" key="4">
    <source>
        <dbReference type="ARBA" id="ARBA00022825"/>
    </source>
</evidence>
<organism evidence="10 11">
    <name type="scientific">Streptomyces cylindrosporus</name>
    <dbReference type="NCBI Taxonomy" id="2927583"/>
    <lineage>
        <taxon>Bacteria</taxon>
        <taxon>Bacillati</taxon>
        <taxon>Actinomycetota</taxon>
        <taxon>Actinomycetes</taxon>
        <taxon>Kitasatosporales</taxon>
        <taxon>Streptomycetaceae</taxon>
        <taxon>Streptomyces</taxon>
    </lineage>
</organism>